<proteinExistence type="predicted"/>
<dbReference type="InterPro" id="IPR051554">
    <property type="entry name" value="Acetyltransferase_Eis"/>
</dbReference>
<reference evidence="2 3" key="2">
    <citation type="journal article" date="2011" name="J. Bacteriol.">
        <title>Genome Sequence of Kosmotoga olearia Strain TBF 19.5.1, a Thermophilic Bacterium with a Wide Growth Temperature Range, Isolated from the Troll B Oil Platform in the North Sea.</title>
        <authorList>
            <person name="Swithers K.S."/>
            <person name="Dipippo J.L."/>
            <person name="Bruce D.C."/>
            <person name="Detter C."/>
            <person name="Tapia R."/>
            <person name="Han S."/>
            <person name="Goodwin L.A."/>
            <person name="Han J."/>
            <person name="Woyke T."/>
            <person name="Pitluck S."/>
            <person name="Pennacchio L."/>
            <person name="Nolan M."/>
            <person name="Mikhailova N."/>
            <person name="Land M.L."/>
            <person name="Nesbo C.L."/>
            <person name="Gogarten J.P."/>
            <person name="Noll K.M."/>
        </authorList>
    </citation>
    <scope>NUCLEOTIDE SEQUENCE [LARGE SCALE GENOMIC DNA]</scope>
    <source>
        <strain evidence="3">ATCC BAA-1733 / DSM 21960 / TBF 19.5.1</strain>
    </source>
</reference>
<dbReference type="GO" id="GO:0030649">
    <property type="term" value="P:aminoglycoside antibiotic catabolic process"/>
    <property type="evidence" value="ECO:0007669"/>
    <property type="project" value="TreeGrafter"/>
</dbReference>
<dbReference type="RefSeq" id="WP_015868114.1">
    <property type="nucleotide sequence ID" value="NC_012785.1"/>
</dbReference>
<dbReference type="HOGENOM" id="CLU_062001_0_0_0"/>
<accession>C5CFN0</accession>
<dbReference type="InterPro" id="IPR000182">
    <property type="entry name" value="GNAT_dom"/>
</dbReference>
<dbReference type="PANTHER" id="PTHR37817">
    <property type="entry name" value="N-ACETYLTRANSFERASE EIS"/>
    <property type="match status" value="1"/>
</dbReference>
<dbReference type="KEGG" id="kol:Kole_0734"/>
<dbReference type="Pfam" id="PF13527">
    <property type="entry name" value="Acetyltransf_9"/>
    <property type="match status" value="1"/>
</dbReference>
<keyword evidence="3" id="KW-1185">Reference proteome</keyword>
<feature type="domain" description="N-acetyltransferase" evidence="1">
    <location>
        <begin position="2"/>
        <end position="144"/>
    </location>
</feature>
<dbReference type="CDD" id="cd04301">
    <property type="entry name" value="NAT_SF"/>
    <property type="match status" value="1"/>
</dbReference>
<dbReference type="AlphaFoldDB" id="C5CFN0"/>
<protein>
    <submittedName>
        <fullName evidence="2">GCN5-related N-acetyltransferase</fullName>
    </submittedName>
</protein>
<organism evidence="2 3">
    <name type="scientific">Kosmotoga olearia (strain ATCC BAA-1733 / DSM 21960 / TBF 19.5.1)</name>
    <dbReference type="NCBI Taxonomy" id="521045"/>
    <lineage>
        <taxon>Bacteria</taxon>
        <taxon>Thermotogati</taxon>
        <taxon>Thermotogota</taxon>
        <taxon>Thermotogae</taxon>
        <taxon>Kosmotogales</taxon>
        <taxon>Kosmotogaceae</taxon>
        <taxon>Kosmotoga</taxon>
    </lineage>
</organism>
<dbReference type="InterPro" id="IPR016181">
    <property type="entry name" value="Acyl_CoA_acyltransferase"/>
</dbReference>
<dbReference type="Gene3D" id="3.40.630.30">
    <property type="match status" value="1"/>
</dbReference>
<dbReference type="Proteomes" id="UP000002382">
    <property type="component" value="Chromosome"/>
</dbReference>
<evidence type="ECO:0000313" key="3">
    <source>
        <dbReference type="Proteomes" id="UP000002382"/>
    </source>
</evidence>
<evidence type="ECO:0000313" key="2">
    <source>
        <dbReference type="EMBL" id="ACR79448.1"/>
    </source>
</evidence>
<reference evidence="2 3" key="1">
    <citation type="submission" date="2009-06" db="EMBL/GenBank/DDBJ databases">
        <title>Complete sequence of Thermotogales bacterium TBF 19.5.1.</title>
        <authorList>
            <consortium name="US DOE Joint Genome Institute"/>
            <person name="Lucas S."/>
            <person name="Copeland A."/>
            <person name="Lapidus A."/>
            <person name="Glavina del Rio T."/>
            <person name="Tice H."/>
            <person name="Bruce D."/>
            <person name="Goodwin L."/>
            <person name="Pitluck S."/>
            <person name="Chertkov O."/>
            <person name="Brettin T."/>
            <person name="Detter J.C."/>
            <person name="Han C."/>
            <person name="Schmutz J."/>
            <person name="Larimer F."/>
            <person name="Land M."/>
            <person name="Hauser L."/>
            <person name="Kyrpides N."/>
            <person name="Ovchinnikova G."/>
            <person name="Noll K."/>
        </authorList>
    </citation>
    <scope>NUCLEOTIDE SEQUENCE [LARGE SCALE GENOMIC DNA]</scope>
    <source>
        <strain evidence="3">ATCC BAA-1733 / DSM 21960 / TBF 19.5.1</strain>
    </source>
</reference>
<sequence>MEGPRGLRKGEIDSAVELADKVLASGEKRMQKVYPLLLSEDNAENLRVFVDKGKVVSLVGMLPRELNIYGHKVYVGLIGSVSTDPEYRGKGFATKLLHDVELKALKDGIALFYISGGRNLYKRFGAVNAGVFYTTTISGKKENPEVRKATVKDIAKICEIHSRKPVKFVRYFDDFLKVFQTGHAVDKEAEYFIFKDSYAIFVERDGQPRMVEYGGDEQDVLEIVKHVLSKSDHYEALIHFPGFSAFKNIVPEKKRRGFFGTVKVLSNEMFFDQIKGYFLERLPKRRVEKLKEQLSCMDTPSLTKFLFGSIEGDPEIPADLEGVLPIPIPDYGADFI</sequence>
<dbReference type="PANTHER" id="PTHR37817:SF1">
    <property type="entry name" value="N-ACETYLTRANSFERASE EIS"/>
    <property type="match status" value="1"/>
</dbReference>
<dbReference type="SUPFAM" id="SSF55729">
    <property type="entry name" value="Acyl-CoA N-acyltransferases (Nat)"/>
    <property type="match status" value="1"/>
</dbReference>
<dbReference type="eggNOG" id="COG4552">
    <property type="taxonomic scope" value="Bacteria"/>
</dbReference>
<name>C5CFN0_KOSOT</name>
<dbReference type="OrthoDB" id="5291446at2"/>
<evidence type="ECO:0000259" key="1">
    <source>
        <dbReference type="PROSITE" id="PS51186"/>
    </source>
</evidence>
<dbReference type="PROSITE" id="PS51186">
    <property type="entry name" value="GNAT"/>
    <property type="match status" value="1"/>
</dbReference>
<dbReference type="STRING" id="521045.Kole_0734"/>
<gene>
    <name evidence="2" type="ordered locus">Kole_0734</name>
</gene>
<dbReference type="GO" id="GO:0034069">
    <property type="term" value="F:aminoglycoside N-acetyltransferase activity"/>
    <property type="evidence" value="ECO:0007669"/>
    <property type="project" value="TreeGrafter"/>
</dbReference>
<dbReference type="EMBL" id="CP001634">
    <property type="protein sequence ID" value="ACR79448.1"/>
    <property type="molecule type" value="Genomic_DNA"/>
</dbReference>